<organism evidence="1 2">
    <name type="scientific">Candidatus Lloydbacteria bacterium RIFCSPLOWO2_01_FULL_50_20</name>
    <dbReference type="NCBI Taxonomy" id="1798665"/>
    <lineage>
        <taxon>Bacteria</taxon>
        <taxon>Candidatus Lloydiibacteriota</taxon>
    </lineage>
</organism>
<dbReference type="Proteomes" id="UP000178534">
    <property type="component" value="Unassembled WGS sequence"/>
</dbReference>
<protein>
    <submittedName>
        <fullName evidence="1">Uncharacterized protein</fullName>
    </submittedName>
</protein>
<gene>
    <name evidence="1" type="ORF">A2942_04215</name>
</gene>
<dbReference type="STRING" id="1798665.A2942_04215"/>
<comment type="caution">
    <text evidence="1">The sequence shown here is derived from an EMBL/GenBank/DDBJ whole genome shotgun (WGS) entry which is preliminary data.</text>
</comment>
<reference evidence="1 2" key="1">
    <citation type="journal article" date="2016" name="Nat. Commun.">
        <title>Thousands of microbial genomes shed light on interconnected biogeochemical processes in an aquifer system.</title>
        <authorList>
            <person name="Anantharaman K."/>
            <person name="Brown C.T."/>
            <person name="Hug L.A."/>
            <person name="Sharon I."/>
            <person name="Castelle C.J."/>
            <person name="Probst A.J."/>
            <person name="Thomas B.C."/>
            <person name="Singh A."/>
            <person name="Wilkins M.J."/>
            <person name="Karaoz U."/>
            <person name="Brodie E.L."/>
            <person name="Williams K.H."/>
            <person name="Hubbard S.S."/>
            <person name="Banfield J.F."/>
        </authorList>
    </citation>
    <scope>NUCLEOTIDE SEQUENCE [LARGE SCALE GENOMIC DNA]</scope>
</reference>
<proteinExistence type="predicted"/>
<evidence type="ECO:0000313" key="1">
    <source>
        <dbReference type="EMBL" id="OGZ11388.1"/>
    </source>
</evidence>
<accession>A0A1G2DF20</accession>
<dbReference type="AlphaFoldDB" id="A0A1G2DF20"/>
<evidence type="ECO:0000313" key="2">
    <source>
        <dbReference type="Proteomes" id="UP000178534"/>
    </source>
</evidence>
<dbReference type="EMBL" id="MHLP01000038">
    <property type="protein sequence ID" value="OGZ11388.1"/>
    <property type="molecule type" value="Genomic_DNA"/>
</dbReference>
<name>A0A1G2DF20_9BACT</name>
<sequence>MIKWITIVAFVFSGLILWFLFQGLSLNPPTSAPPSSNTITIMHAYKDGVHRYIGALRLPHSCYDQLDPLVSSNAKMPNSVILSLTTRDKMLDPRLCFQITTTYPFEAITDAPEDAKMILRVNGESVPVNLVETAWQDPRGTILNLENNPK</sequence>